<dbReference type="UniPathway" id="UPA00084">
    <property type="reaction ID" value="UER00504"/>
</dbReference>
<sequence>MSNVSTSDRIATAFATLGPIGHLPAGPGTWGSAAALITAPFLFMPFSPVTRSIILIALFVLGSLAATRAEVVLGKKDPGCVIIDEVLGQWLTLLPFSILPTWQILAGFIFFRLFDIAKPFPIRRSEKWLPAGWGVMIDDVVAGLYAAAALYGARWAFVNWVAVHANGM</sequence>
<dbReference type="AlphaFoldDB" id="A0A2Z6AYJ4"/>
<dbReference type="PIRSF" id="PIRSF006162">
    <property type="entry name" value="PgpA"/>
    <property type="match status" value="1"/>
</dbReference>
<keyword evidence="1" id="KW-1133">Transmembrane helix</keyword>
<dbReference type="InterPro" id="IPR036681">
    <property type="entry name" value="PgpA-like_sf"/>
</dbReference>
<dbReference type="SUPFAM" id="SSF101307">
    <property type="entry name" value="YutG-like"/>
    <property type="match status" value="1"/>
</dbReference>
<evidence type="ECO:0000256" key="1">
    <source>
        <dbReference type="SAM" id="Phobius"/>
    </source>
</evidence>
<dbReference type="PANTHER" id="PTHR36305">
    <property type="entry name" value="PHOSPHATIDYLGLYCEROPHOSPHATASE A"/>
    <property type="match status" value="1"/>
</dbReference>
<dbReference type="RefSeq" id="WP_126378339.1">
    <property type="nucleotide sequence ID" value="NZ_AP017378.1"/>
</dbReference>
<accession>A0A2Z6AYJ4</accession>
<feature type="domain" description="YutG/PgpA" evidence="2">
    <location>
        <begin position="14"/>
        <end position="152"/>
    </location>
</feature>
<name>A0A2Z6AYJ4_9BACT</name>
<dbReference type="OrthoDB" id="9804091at2"/>
<dbReference type="GO" id="GO:0006655">
    <property type="term" value="P:phosphatidylglycerol biosynthetic process"/>
    <property type="evidence" value="ECO:0007669"/>
    <property type="project" value="UniProtKB-UniPathway"/>
</dbReference>
<protein>
    <submittedName>
        <fullName evidence="3">Phosphatidylglycerophosphatase A</fullName>
    </submittedName>
</protein>
<keyword evidence="1" id="KW-0472">Membrane</keyword>
<feature type="transmembrane region" description="Helical" evidence="1">
    <location>
        <begin position="53"/>
        <end position="73"/>
    </location>
</feature>
<organism evidence="3 4">
    <name type="scientific">Desulfovibrio ferrophilus</name>
    <dbReference type="NCBI Taxonomy" id="241368"/>
    <lineage>
        <taxon>Bacteria</taxon>
        <taxon>Pseudomonadati</taxon>
        <taxon>Thermodesulfobacteriota</taxon>
        <taxon>Desulfovibrionia</taxon>
        <taxon>Desulfovibrionales</taxon>
        <taxon>Desulfovibrionaceae</taxon>
        <taxon>Desulfovibrio</taxon>
    </lineage>
</organism>
<dbReference type="EMBL" id="AP017378">
    <property type="protein sequence ID" value="BBD08332.1"/>
    <property type="molecule type" value="Genomic_DNA"/>
</dbReference>
<feature type="transmembrane region" description="Helical" evidence="1">
    <location>
        <begin position="28"/>
        <end position="46"/>
    </location>
</feature>
<dbReference type="PANTHER" id="PTHR36305:SF1">
    <property type="entry name" value="PHOSPHATIDYLGLYCEROPHOSPHATASE A"/>
    <property type="match status" value="1"/>
</dbReference>
<dbReference type="GO" id="GO:0008962">
    <property type="term" value="F:phosphatidylglycerophosphatase activity"/>
    <property type="evidence" value="ECO:0007669"/>
    <property type="project" value="InterPro"/>
</dbReference>
<feature type="transmembrane region" description="Helical" evidence="1">
    <location>
        <begin position="93"/>
        <end position="114"/>
    </location>
</feature>
<evidence type="ECO:0000313" key="3">
    <source>
        <dbReference type="EMBL" id="BBD08332.1"/>
    </source>
</evidence>
<dbReference type="InterPro" id="IPR026037">
    <property type="entry name" value="PgpA"/>
</dbReference>
<dbReference type="Pfam" id="PF04608">
    <property type="entry name" value="PgpA"/>
    <property type="match status" value="1"/>
</dbReference>
<reference evidence="3 4" key="1">
    <citation type="journal article" date="2018" name="Sci. Adv.">
        <title>Multi-heme cytochromes provide a pathway for survival in energy-limited environments.</title>
        <authorList>
            <person name="Deng X."/>
            <person name="Dohmae N."/>
            <person name="Nealson K.H."/>
            <person name="Hashimoto K."/>
            <person name="Okamoto A."/>
        </authorList>
    </citation>
    <scope>NUCLEOTIDE SEQUENCE [LARGE SCALE GENOMIC DNA]</scope>
    <source>
        <strain evidence="3 4">IS5</strain>
    </source>
</reference>
<proteinExistence type="predicted"/>
<keyword evidence="1" id="KW-0812">Transmembrane</keyword>
<keyword evidence="4" id="KW-1185">Reference proteome</keyword>
<dbReference type="CDD" id="cd06971">
    <property type="entry name" value="PgpA"/>
    <property type="match status" value="1"/>
</dbReference>
<dbReference type="KEGG" id="dfl:DFE_1606"/>
<gene>
    <name evidence="3" type="ORF">DFE_1606</name>
</gene>
<dbReference type="InterPro" id="IPR007686">
    <property type="entry name" value="YutG/PgpA"/>
</dbReference>
<dbReference type="Proteomes" id="UP000269883">
    <property type="component" value="Chromosome"/>
</dbReference>
<evidence type="ECO:0000313" key="4">
    <source>
        <dbReference type="Proteomes" id="UP000269883"/>
    </source>
</evidence>
<evidence type="ECO:0000259" key="2">
    <source>
        <dbReference type="Pfam" id="PF04608"/>
    </source>
</evidence>